<keyword evidence="1" id="KW-1133">Transmembrane helix</keyword>
<dbReference type="OrthoDB" id="2412610at2"/>
<accession>A0A1N7ITU7</accession>
<protein>
    <submittedName>
        <fullName evidence="2">Uncharacterized protein YpmS</fullName>
    </submittedName>
</protein>
<keyword evidence="1" id="KW-0812">Transmembrane</keyword>
<name>A0A1N7ITU7_9BACI</name>
<keyword evidence="1" id="KW-0472">Membrane</keyword>
<organism evidence="2 3">
    <name type="scientific">Salimicrobium flavidum</name>
    <dbReference type="NCBI Taxonomy" id="570947"/>
    <lineage>
        <taxon>Bacteria</taxon>
        <taxon>Bacillati</taxon>
        <taxon>Bacillota</taxon>
        <taxon>Bacilli</taxon>
        <taxon>Bacillales</taxon>
        <taxon>Bacillaceae</taxon>
        <taxon>Salimicrobium</taxon>
    </lineage>
</organism>
<dbReference type="RefSeq" id="WP_084193615.1">
    <property type="nucleotide sequence ID" value="NZ_FTOC01000002.1"/>
</dbReference>
<proteinExistence type="predicted"/>
<dbReference type="InterPro" id="IPR018672">
    <property type="entry name" value="DUF2140"/>
</dbReference>
<reference evidence="3" key="1">
    <citation type="submission" date="2017-01" db="EMBL/GenBank/DDBJ databases">
        <authorList>
            <person name="Varghese N."/>
            <person name="Submissions S."/>
        </authorList>
    </citation>
    <scope>NUCLEOTIDE SEQUENCE [LARGE SCALE GENOMIC DNA]</scope>
    <source>
        <strain evidence="3">DSM 23127</strain>
    </source>
</reference>
<dbReference type="AlphaFoldDB" id="A0A1N7ITU7"/>
<dbReference type="STRING" id="570947.SAMN05421687_102203"/>
<evidence type="ECO:0000313" key="3">
    <source>
        <dbReference type="Proteomes" id="UP000187608"/>
    </source>
</evidence>
<evidence type="ECO:0000256" key="1">
    <source>
        <dbReference type="SAM" id="Phobius"/>
    </source>
</evidence>
<dbReference type="Pfam" id="PF09911">
    <property type="entry name" value="DUF2140"/>
    <property type="match status" value="1"/>
</dbReference>
<gene>
    <name evidence="2" type="ORF">SAMN05421687_102203</name>
</gene>
<dbReference type="EMBL" id="FTOC01000002">
    <property type="protein sequence ID" value="SIS40508.1"/>
    <property type="molecule type" value="Genomic_DNA"/>
</dbReference>
<keyword evidence="3" id="KW-1185">Reference proteome</keyword>
<feature type="transmembrane region" description="Helical" evidence="1">
    <location>
        <begin position="16"/>
        <end position="37"/>
    </location>
</feature>
<sequence>MKRLKDIIMENKWRSAFFGLVLINLGIVLWLLALIFLPTDYTLVNVDRERTNTDAEFTIISTKDNLEQLTNEYLNEMSSETIFNYSISLEEYVELRGNVRAFDQVIPITVKLEPVVQENGDLILEQQDISLGKLPLPSNKVLEFVEKNYELPEWVRVNPDEENIYVALTQMETESNFQLAADRFNLNSDQIAFKIAVPKDSFQLAQQVVANNDMEFNIDSQ</sequence>
<evidence type="ECO:0000313" key="2">
    <source>
        <dbReference type="EMBL" id="SIS40508.1"/>
    </source>
</evidence>
<dbReference type="Proteomes" id="UP000187608">
    <property type="component" value="Unassembled WGS sequence"/>
</dbReference>